<keyword evidence="2" id="KW-1185">Reference proteome</keyword>
<proteinExistence type="predicted"/>
<protein>
    <submittedName>
        <fullName evidence="1">Uncharacterized protein</fullName>
    </submittedName>
</protein>
<gene>
    <name evidence="1" type="ORF">PFLUV_G00112420</name>
</gene>
<accession>A0A6A5EV10</accession>
<evidence type="ECO:0000313" key="1">
    <source>
        <dbReference type="EMBL" id="KAF1385886.1"/>
    </source>
</evidence>
<comment type="caution">
    <text evidence="1">The sequence shown here is derived from an EMBL/GenBank/DDBJ whole genome shotgun (WGS) entry which is preliminary data.</text>
</comment>
<name>A0A6A5EV10_PERFL</name>
<sequence>MECAGDEECSEGVQRLGFSLDFWLLTLERCWYKLALKILNGLEPEVRDLFKVSGLNLWSADTQKKQTSVGHQVKGDTHHLLL</sequence>
<dbReference type="Proteomes" id="UP000465112">
    <property type="component" value="Chromosome 9"/>
</dbReference>
<reference evidence="1 2" key="1">
    <citation type="submission" date="2019-06" db="EMBL/GenBank/DDBJ databases">
        <title>A chromosome-scale genome assembly of the European perch, Perca fluviatilis.</title>
        <authorList>
            <person name="Roques C."/>
            <person name="Zahm M."/>
            <person name="Cabau C."/>
            <person name="Klopp C."/>
            <person name="Bouchez O."/>
            <person name="Donnadieu C."/>
            <person name="Kuhl H."/>
            <person name="Gislard M."/>
            <person name="Guendouz S."/>
            <person name="Journot L."/>
            <person name="Haffray P."/>
            <person name="Bestin A."/>
            <person name="Morvezen R."/>
            <person name="Feron R."/>
            <person name="Wen M."/>
            <person name="Jouanno E."/>
            <person name="Herpin A."/>
            <person name="Schartl M."/>
            <person name="Postlethwait J."/>
            <person name="Schaerlinger B."/>
            <person name="Chardard D."/>
            <person name="Lecocq T."/>
            <person name="Poncet C."/>
            <person name="Jaffrelo L."/>
            <person name="Lampietro C."/>
            <person name="Guiguen Y."/>
        </authorList>
    </citation>
    <scope>NUCLEOTIDE SEQUENCE [LARGE SCALE GENOMIC DNA]</scope>
    <source>
        <tissue evidence="1">Blood</tissue>
    </source>
</reference>
<evidence type="ECO:0000313" key="2">
    <source>
        <dbReference type="Proteomes" id="UP000465112"/>
    </source>
</evidence>
<organism evidence="1 2">
    <name type="scientific">Perca fluviatilis</name>
    <name type="common">European perch</name>
    <dbReference type="NCBI Taxonomy" id="8168"/>
    <lineage>
        <taxon>Eukaryota</taxon>
        <taxon>Metazoa</taxon>
        <taxon>Chordata</taxon>
        <taxon>Craniata</taxon>
        <taxon>Vertebrata</taxon>
        <taxon>Euteleostomi</taxon>
        <taxon>Actinopterygii</taxon>
        <taxon>Neopterygii</taxon>
        <taxon>Teleostei</taxon>
        <taxon>Neoteleostei</taxon>
        <taxon>Acanthomorphata</taxon>
        <taxon>Eupercaria</taxon>
        <taxon>Perciformes</taxon>
        <taxon>Percoidei</taxon>
        <taxon>Percidae</taxon>
        <taxon>Percinae</taxon>
        <taxon>Perca</taxon>
    </lineage>
</organism>
<dbReference type="AlphaFoldDB" id="A0A6A5EV10"/>
<dbReference type="EMBL" id="VHII01000009">
    <property type="protein sequence ID" value="KAF1385886.1"/>
    <property type="molecule type" value="Genomic_DNA"/>
</dbReference>